<feature type="region of interest" description="Disordered" evidence="1">
    <location>
        <begin position="397"/>
        <end position="422"/>
    </location>
</feature>
<evidence type="ECO:0000313" key="3">
    <source>
        <dbReference type="Proteomes" id="UP001362999"/>
    </source>
</evidence>
<reference evidence="2 3" key="1">
    <citation type="journal article" date="2024" name="J Genomics">
        <title>Draft genome sequencing and assembly of Favolaschia claudopus CIRM-BRFM 2984 isolated from oak limbs.</title>
        <authorList>
            <person name="Navarro D."/>
            <person name="Drula E."/>
            <person name="Chaduli D."/>
            <person name="Cazenave R."/>
            <person name="Ahrendt S."/>
            <person name="Wang J."/>
            <person name="Lipzen A."/>
            <person name="Daum C."/>
            <person name="Barry K."/>
            <person name="Grigoriev I.V."/>
            <person name="Favel A."/>
            <person name="Rosso M.N."/>
            <person name="Martin F."/>
        </authorList>
    </citation>
    <scope>NUCLEOTIDE SEQUENCE [LARGE SCALE GENOMIC DNA]</scope>
    <source>
        <strain evidence="2 3">CIRM-BRFM 2984</strain>
    </source>
</reference>
<feature type="compositionally biased region" description="Acidic residues" evidence="1">
    <location>
        <begin position="572"/>
        <end position="589"/>
    </location>
</feature>
<dbReference type="Proteomes" id="UP001362999">
    <property type="component" value="Unassembled WGS sequence"/>
</dbReference>
<evidence type="ECO:0000256" key="1">
    <source>
        <dbReference type="SAM" id="MobiDB-lite"/>
    </source>
</evidence>
<organism evidence="2 3">
    <name type="scientific">Favolaschia claudopus</name>
    <dbReference type="NCBI Taxonomy" id="2862362"/>
    <lineage>
        <taxon>Eukaryota</taxon>
        <taxon>Fungi</taxon>
        <taxon>Dikarya</taxon>
        <taxon>Basidiomycota</taxon>
        <taxon>Agaricomycotina</taxon>
        <taxon>Agaricomycetes</taxon>
        <taxon>Agaricomycetidae</taxon>
        <taxon>Agaricales</taxon>
        <taxon>Marasmiineae</taxon>
        <taxon>Mycenaceae</taxon>
        <taxon>Favolaschia</taxon>
    </lineage>
</organism>
<proteinExistence type="predicted"/>
<name>A0AAW0DM40_9AGAR</name>
<gene>
    <name evidence="2" type="ORF">R3P38DRAFT_2502213</name>
</gene>
<comment type="caution">
    <text evidence="2">The sequence shown here is derived from an EMBL/GenBank/DDBJ whole genome shotgun (WGS) entry which is preliminary data.</text>
</comment>
<protein>
    <submittedName>
        <fullName evidence="2">Uncharacterized protein</fullName>
    </submittedName>
</protein>
<feature type="compositionally biased region" description="Polar residues" evidence="1">
    <location>
        <begin position="404"/>
        <end position="419"/>
    </location>
</feature>
<keyword evidence="3" id="KW-1185">Reference proteome</keyword>
<accession>A0AAW0DM40</accession>
<evidence type="ECO:0000313" key="2">
    <source>
        <dbReference type="EMBL" id="KAK7052696.1"/>
    </source>
</evidence>
<feature type="non-terminal residue" evidence="2">
    <location>
        <position position="589"/>
    </location>
</feature>
<dbReference type="AlphaFoldDB" id="A0AAW0DM40"/>
<feature type="region of interest" description="Disordered" evidence="1">
    <location>
        <begin position="537"/>
        <end position="589"/>
    </location>
</feature>
<dbReference type="EMBL" id="JAWWNJ010000007">
    <property type="protein sequence ID" value="KAK7052696.1"/>
    <property type="molecule type" value="Genomic_DNA"/>
</dbReference>
<sequence length="589" mass="65766">MDPTKSSSLTPRYTSARQNCAAGYYFLATYDTSMTFELRQLPRVTSRIVRLENRVFELWSPNSTQLPFLPGERRPGFIAQAPRILEDRRYDGHLGRFDCLYTPQYWVSALSHWPFMRHQALVWTNDPAYVAYQPLSEGWIVNPTDARRGEFSTDFLRRLSALQSALAVRIETLRPRFALNSGTWASRPRYASTLQVSMLSSVHSWQDAVDEGVAVQRGLREMEAWITMVEARRCLQPLTMNDLRNADMPLADDRFIGLWVNGLGEPAVLNYMYAGIPCFIAHEYPRDAVHRGIIDTNTRVFTDFVEGTNLARLLYENPYQMIARESNLQNLGSRSEEGMGVHQQRDGAAEARSSSLLLQELPIHQTTSNTAIRAPVATASPSAPLASAVRIPPAATPVTASTPLSHASSKQAPSASSYAAQEPETRVIAPDRIPYIVPPPIQSAKGKGWEKYQLGPAPDGSKAFIRRGSGHKTTGKKVLYDRVLKRRLFIGSYIPPPGVVDFARFGAPAPRYPYLILDNDRSFPQKASVWVYEKMEPAKGDQGRKARTPKASELPLRSAATKGKGKASRSTEEDEEEDDSEAEDAMDVD</sequence>